<proteinExistence type="predicted"/>
<dbReference type="Proteomes" id="UP001055879">
    <property type="component" value="Linkage Group LG03"/>
</dbReference>
<keyword evidence="2" id="KW-1185">Reference proteome</keyword>
<accession>A0ACB9DK19</accession>
<protein>
    <submittedName>
        <fullName evidence="1">Uncharacterized protein</fullName>
    </submittedName>
</protein>
<evidence type="ECO:0000313" key="1">
    <source>
        <dbReference type="EMBL" id="KAI3746796.1"/>
    </source>
</evidence>
<evidence type="ECO:0000313" key="2">
    <source>
        <dbReference type="Proteomes" id="UP001055879"/>
    </source>
</evidence>
<dbReference type="EMBL" id="CM042049">
    <property type="protein sequence ID" value="KAI3746796.1"/>
    <property type="molecule type" value="Genomic_DNA"/>
</dbReference>
<reference evidence="2" key="1">
    <citation type="journal article" date="2022" name="Mol. Ecol. Resour.">
        <title>The genomes of chicory, endive, great burdock and yacon provide insights into Asteraceae palaeo-polyploidization history and plant inulin production.</title>
        <authorList>
            <person name="Fan W."/>
            <person name="Wang S."/>
            <person name="Wang H."/>
            <person name="Wang A."/>
            <person name="Jiang F."/>
            <person name="Liu H."/>
            <person name="Zhao H."/>
            <person name="Xu D."/>
            <person name="Zhang Y."/>
        </authorList>
    </citation>
    <scope>NUCLEOTIDE SEQUENCE [LARGE SCALE GENOMIC DNA]</scope>
    <source>
        <strain evidence="2">cv. Niubang</strain>
    </source>
</reference>
<sequence>MAGASSPASASGSKATPLTSDQKRILELENQVQELLQRMTLKDESKKKAINEEIPKNEEPYDDDSYEASHPEFNRYRFHDDQPNSRGPTKGIIPTTTCRN</sequence>
<reference evidence="1 2" key="2">
    <citation type="journal article" date="2022" name="Mol. Ecol. Resour.">
        <title>The genomes of chicory, endive, great burdock and yacon provide insights into Asteraceae paleo-polyploidization history and plant inulin production.</title>
        <authorList>
            <person name="Fan W."/>
            <person name="Wang S."/>
            <person name="Wang H."/>
            <person name="Wang A."/>
            <person name="Jiang F."/>
            <person name="Liu H."/>
            <person name="Zhao H."/>
            <person name="Xu D."/>
            <person name="Zhang Y."/>
        </authorList>
    </citation>
    <scope>NUCLEOTIDE SEQUENCE [LARGE SCALE GENOMIC DNA]</scope>
    <source>
        <strain evidence="2">cv. Niubang</strain>
    </source>
</reference>
<comment type="caution">
    <text evidence="1">The sequence shown here is derived from an EMBL/GenBank/DDBJ whole genome shotgun (WGS) entry which is preliminary data.</text>
</comment>
<name>A0ACB9DK19_ARCLA</name>
<gene>
    <name evidence="1" type="ORF">L6452_09236</name>
</gene>
<organism evidence="1 2">
    <name type="scientific">Arctium lappa</name>
    <name type="common">Greater burdock</name>
    <name type="synonym">Lappa major</name>
    <dbReference type="NCBI Taxonomy" id="4217"/>
    <lineage>
        <taxon>Eukaryota</taxon>
        <taxon>Viridiplantae</taxon>
        <taxon>Streptophyta</taxon>
        <taxon>Embryophyta</taxon>
        <taxon>Tracheophyta</taxon>
        <taxon>Spermatophyta</taxon>
        <taxon>Magnoliopsida</taxon>
        <taxon>eudicotyledons</taxon>
        <taxon>Gunneridae</taxon>
        <taxon>Pentapetalae</taxon>
        <taxon>asterids</taxon>
        <taxon>campanulids</taxon>
        <taxon>Asterales</taxon>
        <taxon>Asteraceae</taxon>
        <taxon>Carduoideae</taxon>
        <taxon>Cardueae</taxon>
        <taxon>Arctiinae</taxon>
        <taxon>Arctium</taxon>
    </lineage>
</organism>